<dbReference type="SUPFAM" id="SSF57567">
    <property type="entry name" value="Serine protease inhibitors"/>
    <property type="match status" value="1"/>
</dbReference>
<name>A0AAW1JY93_POPJA</name>
<evidence type="ECO:0000313" key="4">
    <source>
        <dbReference type="Proteomes" id="UP001458880"/>
    </source>
</evidence>
<feature type="signal peptide" evidence="1">
    <location>
        <begin position="1"/>
        <end position="20"/>
    </location>
</feature>
<evidence type="ECO:0000256" key="1">
    <source>
        <dbReference type="SAM" id="SignalP"/>
    </source>
</evidence>
<proteinExistence type="predicted"/>
<sequence length="104" mass="11941">MKLVVIFIVVTVLLFKIYEGSVVWPLQQCGSRRIYNSCASNCQDVCKYGTHRNVTCAWVPLCRSQCVCAPQYVLDPRSNECWTRTYCTFKRKTSFILGIFGIKS</sequence>
<dbReference type="Gene3D" id="2.10.25.10">
    <property type="entry name" value="Laminin"/>
    <property type="match status" value="1"/>
</dbReference>
<feature type="chain" id="PRO_5043542130" description="TIL domain-containing protein" evidence="1">
    <location>
        <begin position="21"/>
        <end position="104"/>
    </location>
</feature>
<accession>A0AAW1JY93</accession>
<evidence type="ECO:0000259" key="2">
    <source>
        <dbReference type="Pfam" id="PF01826"/>
    </source>
</evidence>
<protein>
    <recommendedName>
        <fullName evidence="2">TIL domain-containing protein</fullName>
    </recommendedName>
</protein>
<dbReference type="Pfam" id="PF01826">
    <property type="entry name" value="TIL"/>
    <property type="match status" value="1"/>
</dbReference>
<dbReference type="InterPro" id="IPR036084">
    <property type="entry name" value="Ser_inhib-like_sf"/>
</dbReference>
<dbReference type="EMBL" id="JASPKY010000296">
    <property type="protein sequence ID" value="KAK9710239.1"/>
    <property type="molecule type" value="Genomic_DNA"/>
</dbReference>
<reference evidence="3 4" key="1">
    <citation type="journal article" date="2024" name="BMC Genomics">
        <title>De novo assembly and annotation of Popillia japonica's genome with initial clues to its potential as an invasive pest.</title>
        <authorList>
            <person name="Cucini C."/>
            <person name="Boschi S."/>
            <person name="Funari R."/>
            <person name="Cardaioli E."/>
            <person name="Iannotti N."/>
            <person name="Marturano G."/>
            <person name="Paoli F."/>
            <person name="Bruttini M."/>
            <person name="Carapelli A."/>
            <person name="Frati F."/>
            <person name="Nardi F."/>
        </authorList>
    </citation>
    <scope>NUCLEOTIDE SEQUENCE [LARGE SCALE GENOMIC DNA]</scope>
    <source>
        <strain evidence="3">DMR45628</strain>
    </source>
</reference>
<evidence type="ECO:0000313" key="3">
    <source>
        <dbReference type="EMBL" id="KAK9710239.1"/>
    </source>
</evidence>
<organism evidence="3 4">
    <name type="scientific">Popillia japonica</name>
    <name type="common">Japanese beetle</name>
    <dbReference type="NCBI Taxonomy" id="7064"/>
    <lineage>
        <taxon>Eukaryota</taxon>
        <taxon>Metazoa</taxon>
        <taxon>Ecdysozoa</taxon>
        <taxon>Arthropoda</taxon>
        <taxon>Hexapoda</taxon>
        <taxon>Insecta</taxon>
        <taxon>Pterygota</taxon>
        <taxon>Neoptera</taxon>
        <taxon>Endopterygota</taxon>
        <taxon>Coleoptera</taxon>
        <taxon>Polyphaga</taxon>
        <taxon>Scarabaeiformia</taxon>
        <taxon>Scarabaeidae</taxon>
        <taxon>Rutelinae</taxon>
        <taxon>Popillia</taxon>
    </lineage>
</organism>
<gene>
    <name evidence="3" type="ORF">QE152_g26128</name>
</gene>
<keyword evidence="1" id="KW-0732">Signal</keyword>
<comment type="caution">
    <text evidence="3">The sequence shown here is derived from an EMBL/GenBank/DDBJ whole genome shotgun (WGS) entry which is preliminary data.</text>
</comment>
<keyword evidence="4" id="KW-1185">Reference proteome</keyword>
<dbReference type="Proteomes" id="UP001458880">
    <property type="component" value="Unassembled WGS sequence"/>
</dbReference>
<dbReference type="AlphaFoldDB" id="A0AAW1JY93"/>
<dbReference type="InterPro" id="IPR002919">
    <property type="entry name" value="TIL_dom"/>
</dbReference>
<feature type="domain" description="TIL" evidence="2">
    <location>
        <begin position="29"/>
        <end position="87"/>
    </location>
</feature>